<reference evidence="6 7" key="2">
    <citation type="journal article" date="2022" name="Mol. Biol. Evol.">
        <title>Comparative Genomics Reveals Insights into the Divergent Evolution of Astigmatic Mites and Household Pest Adaptations.</title>
        <authorList>
            <person name="Xiong Q."/>
            <person name="Wan A.T."/>
            <person name="Liu X."/>
            <person name="Fung C.S."/>
            <person name="Xiao X."/>
            <person name="Malainual N."/>
            <person name="Hou J."/>
            <person name="Wang L."/>
            <person name="Wang M."/>
            <person name="Yang K.Y."/>
            <person name="Cui Y."/>
            <person name="Leung E.L."/>
            <person name="Nong W."/>
            <person name="Shin S.K."/>
            <person name="Au S.W."/>
            <person name="Jeong K.Y."/>
            <person name="Chew F.T."/>
            <person name="Hui J.H."/>
            <person name="Leung T.F."/>
            <person name="Tungtrongchitr A."/>
            <person name="Zhong N."/>
            <person name="Liu Z."/>
            <person name="Tsui S.K."/>
        </authorList>
    </citation>
    <scope>NUCLEOTIDE SEQUENCE [LARGE SCALE GENOMIC DNA]</scope>
    <source>
        <strain evidence="6">Derp</strain>
    </source>
</reference>
<keyword evidence="7" id="KW-1185">Reference proteome</keyword>
<dbReference type="SUPFAM" id="SSF103473">
    <property type="entry name" value="MFS general substrate transporter"/>
    <property type="match status" value="2"/>
</dbReference>
<evidence type="ECO:0000256" key="5">
    <source>
        <dbReference type="SAM" id="Phobius"/>
    </source>
</evidence>
<dbReference type="PANTHER" id="PTHR23121">
    <property type="entry name" value="SODIUM-DEPENDENT GLUCOSE TRANSPORTER 1"/>
    <property type="match status" value="1"/>
</dbReference>
<keyword evidence="3 5" id="KW-0472">Membrane</keyword>
<dbReference type="InterPro" id="IPR011701">
    <property type="entry name" value="MFS"/>
</dbReference>
<evidence type="ECO:0000313" key="7">
    <source>
        <dbReference type="Proteomes" id="UP000887458"/>
    </source>
</evidence>
<evidence type="ECO:0000256" key="4">
    <source>
        <dbReference type="SAM" id="MobiDB-lite"/>
    </source>
</evidence>
<feature type="transmembrane region" description="Helical" evidence="5">
    <location>
        <begin position="107"/>
        <end position="126"/>
    </location>
</feature>
<gene>
    <name evidence="6" type="ORF">DERP_001708</name>
</gene>
<feature type="transmembrane region" description="Helical" evidence="5">
    <location>
        <begin position="373"/>
        <end position="396"/>
    </location>
</feature>
<evidence type="ECO:0008006" key="8">
    <source>
        <dbReference type="Google" id="ProtNLM"/>
    </source>
</evidence>
<dbReference type="Gene3D" id="1.20.1250.20">
    <property type="entry name" value="MFS general substrate transporter like domains"/>
    <property type="match status" value="1"/>
</dbReference>
<name>A0ABQ8JBY8_DERPT</name>
<protein>
    <recommendedName>
        <fullName evidence="8">Sodium-dependent glucose transporter 1-like</fullName>
    </recommendedName>
</protein>
<feature type="transmembrane region" description="Helical" evidence="5">
    <location>
        <begin position="133"/>
        <end position="153"/>
    </location>
</feature>
<evidence type="ECO:0000256" key="2">
    <source>
        <dbReference type="ARBA" id="ARBA00022989"/>
    </source>
</evidence>
<comment type="caution">
    <text evidence="6">The sequence shown here is derived from an EMBL/GenBank/DDBJ whole genome shotgun (WGS) entry which is preliminary data.</text>
</comment>
<evidence type="ECO:0000256" key="1">
    <source>
        <dbReference type="ARBA" id="ARBA00022692"/>
    </source>
</evidence>
<sequence length="533" mass="60778">MPLQIQSNDNNDEENYQDFPNNNHTNIISQQQQQQRRQSLPNQSSLTSSSSSWMLFEQQIDRKTLSIIYTISLYYSFIAVGLCASIFNPTLLQLSHVFGTDLQTVSVIFPLRAIGCTAGTLINGFLNTYFNRQILLVIFLILKALTTFLVPHWTNLKQFYVNAFFNGFFTAAVVVMVNVWMNEMWSWSSREQQNHVNAVDDDDDENSMENNVRRNDEKSRTIIWANVTMQALHFFFGLGTILGPLIAEPFLNNPFNGFDDNFVANNLVWPYAISAILAITSSLSIFIMYIFIPYEQLIKNNIKSNESTMNLLLESEDQQLQQQQQRKKNLYRYSVITLAALFLAMYSFSEATYLQFSASFCSKVKLKLTQPQAALVSSSLAISFTAFRGVSAFVALKLTPIKMIIIDFIIIIIGNLLVFFMADTQIIGLIIGYILLGAGFSSVVPSLFPLLEQRGYTVTDWIGSIITFSGGVAQVLAPYIIGLWIDRIPYVLVDFTFLSIITATIMFTIMFLLMKFDQKRQQQQQQNQQHYHQ</sequence>
<feature type="transmembrane region" description="Helical" evidence="5">
    <location>
        <begin position="159"/>
        <end position="181"/>
    </location>
</feature>
<dbReference type="InterPro" id="IPR036259">
    <property type="entry name" value="MFS_trans_sf"/>
</dbReference>
<feature type="transmembrane region" description="Helical" evidence="5">
    <location>
        <begin position="403"/>
        <end position="420"/>
    </location>
</feature>
<dbReference type="Proteomes" id="UP000887458">
    <property type="component" value="Unassembled WGS sequence"/>
</dbReference>
<reference evidence="6 7" key="1">
    <citation type="journal article" date="2018" name="J. Allergy Clin. Immunol.">
        <title>High-quality assembly of Dermatophagoides pteronyssinus genome and transcriptome reveals a wide range of novel allergens.</title>
        <authorList>
            <person name="Liu X.Y."/>
            <person name="Yang K.Y."/>
            <person name="Wang M.Q."/>
            <person name="Kwok J.S."/>
            <person name="Zeng X."/>
            <person name="Yang Z."/>
            <person name="Xiao X.J."/>
            <person name="Lau C.P."/>
            <person name="Li Y."/>
            <person name="Huang Z.M."/>
            <person name="Ba J.G."/>
            <person name="Yim A.K."/>
            <person name="Ouyang C.Y."/>
            <person name="Ngai S.M."/>
            <person name="Chan T.F."/>
            <person name="Leung E.L."/>
            <person name="Liu L."/>
            <person name="Liu Z.G."/>
            <person name="Tsui S.K."/>
        </authorList>
    </citation>
    <scope>NUCLEOTIDE SEQUENCE [LARGE SCALE GENOMIC DNA]</scope>
    <source>
        <strain evidence="6">Derp</strain>
    </source>
</reference>
<organism evidence="6 7">
    <name type="scientific">Dermatophagoides pteronyssinus</name>
    <name type="common">European house dust mite</name>
    <dbReference type="NCBI Taxonomy" id="6956"/>
    <lineage>
        <taxon>Eukaryota</taxon>
        <taxon>Metazoa</taxon>
        <taxon>Ecdysozoa</taxon>
        <taxon>Arthropoda</taxon>
        <taxon>Chelicerata</taxon>
        <taxon>Arachnida</taxon>
        <taxon>Acari</taxon>
        <taxon>Acariformes</taxon>
        <taxon>Sarcoptiformes</taxon>
        <taxon>Astigmata</taxon>
        <taxon>Psoroptidia</taxon>
        <taxon>Analgoidea</taxon>
        <taxon>Pyroglyphidae</taxon>
        <taxon>Dermatophagoidinae</taxon>
        <taxon>Dermatophagoides</taxon>
    </lineage>
</organism>
<feature type="transmembrane region" description="Helical" evidence="5">
    <location>
        <begin position="67"/>
        <end position="87"/>
    </location>
</feature>
<feature type="transmembrane region" description="Helical" evidence="5">
    <location>
        <begin position="462"/>
        <end position="485"/>
    </location>
</feature>
<keyword evidence="1 5" id="KW-0812">Transmembrane</keyword>
<accession>A0ABQ8JBY8</accession>
<feature type="transmembrane region" description="Helical" evidence="5">
    <location>
        <begin position="491"/>
        <end position="513"/>
    </location>
</feature>
<proteinExistence type="predicted"/>
<feature type="region of interest" description="Disordered" evidence="4">
    <location>
        <begin position="1"/>
        <end position="24"/>
    </location>
</feature>
<feature type="transmembrane region" description="Helical" evidence="5">
    <location>
        <begin position="267"/>
        <end position="292"/>
    </location>
</feature>
<keyword evidence="2 5" id="KW-1133">Transmembrane helix</keyword>
<dbReference type="EMBL" id="NJHN03000054">
    <property type="protein sequence ID" value="KAH9419876.1"/>
    <property type="molecule type" value="Genomic_DNA"/>
</dbReference>
<feature type="region of interest" description="Disordered" evidence="4">
    <location>
        <begin position="29"/>
        <end position="48"/>
    </location>
</feature>
<evidence type="ECO:0000256" key="3">
    <source>
        <dbReference type="ARBA" id="ARBA00023136"/>
    </source>
</evidence>
<dbReference type="PANTHER" id="PTHR23121:SF9">
    <property type="entry name" value="SODIUM-DEPENDENT GLUCOSE TRANSPORTER 1"/>
    <property type="match status" value="1"/>
</dbReference>
<dbReference type="Pfam" id="PF07690">
    <property type="entry name" value="MFS_1"/>
    <property type="match status" value="2"/>
</dbReference>
<evidence type="ECO:0000313" key="6">
    <source>
        <dbReference type="EMBL" id="KAH9419876.1"/>
    </source>
</evidence>
<feature type="transmembrane region" description="Helical" evidence="5">
    <location>
        <begin position="223"/>
        <end position="247"/>
    </location>
</feature>
<feature type="transmembrane region" description="Helical" evidence="5">
    <location>
        <begin position="330"/>
        <end position="348"/>
    </location>
</feature>
<feature type="transmembrane region" description="Helical" evidence="5">
    <location>
        <begin position="426"/>
        <end position="450"/>
    </location>
</feature>